<feature type="coiled-coil region" evidence="1">
    <location>
        <begin position="89"/>
        <end position="123"/>
    </location>
</feature>
<dbReference type="SUPFAM" id="SSF48452">
    <property type="entry name" value="TPR-like"/>
    <property type="match status" value="1"/>
</dbReference>
<dbReference type="Proteomes" id="UP000566813">
    <property type="component" value="Unassembled WGS sequence"/>
</dbReference>
<feature type="chain" id="PRO_5031116423" description="TolA-binding protein" evidence="2">
    <location>
        <begin position="34"/>
        <end position="335"/>
    </location>
</feature>
<dbReference type="EMBL" id="JACLAW010000023">
    <property type="protein sequence ID" value="MBC2667512.1"/>
    <property type="molecule type" value="Genomic_DNA"/>
</dbReference>
<evidence type="ECO:0008006" key="5">
    <source>
        <dbReference type="Google" id="ProtNLM"/>
    </source>
</evidence>
<protein>
    <recommendedName>
        <fullName evidence="5">TolA-binding protein</fullName>
    </recommendedName>
</protein>
<proteinExistence type="predicted"/>
<organism evidence="3 4">
    <name type="scientific">Novosphingobium flavum</name>
    <dbReference type="NCBI Taxonomy" id="1778672"/>
    <lineage>
        <taxon>Bacteria</taxon>
        <taxon>Pseudomonadati</taxon>
        <taxon>Pseudomonadota</taxon>
        <taxon>Alphaproteobacteria</taxon>
        <taxon>Sphingomonadales</taxon>
        <taxon>Sphingomonadaceae</taxon>
        <taxon>Novosphingobium</taxon>
    </lineage>
</organism>
<dbReference type="InterPro" id="IPR011990">
    <property type="entry name" value="TPR-like_helical_dom_sf"/>
</dbReference>
<keyword evidence="4" id="KW-1185">Reference proteome</keyword>
<keyword evidence="1" id="KW-0175">Coiled coil</keyword>
<feature type="signal peptide" evidence="2">
    <location>
        <begin position="1"/>
        <end position="33"/>
    </location>
</feature>
<comment type="caution">
    <text evidence="3">The sequence shown here is derived from an EMBL/GenBank/DDBJ whole genome shotgun (WGS) entry which is preliminary data.</text>
</comment>
<sequence length="335" mass="35372">MFGSLVRRHSAAARPARAVLAILLLASTAPALAQSAPADGEARLRKVEAEVRALQRQVFPGSDGKFFTPEVTSGAVRPQPAGVPASTPMSDLLTRMESVEAQIARLTAQNEETANRVAQMEAKLAALTPPPAPVAAAVADPAPTAPTLVAAPVAAPAPALVKPVAAVTPVKEAPVKAGAAPKPVVPAKPTAQRLAAVQKVEKPATGNAADDEYTYGFRLYDAKFYPEAQQQLRLYVDKYPRDSKISFGRNLLGKAFLDDGKPRDAGAWFVQNYQSDRKGARAADSLLNLAEAMRQLKDTSRACIALAEFGEVYPVEAAGRLKAQFASLRGAVKCD</sequence>
<keyword evidence="2" id="KW-0732">Signal</keyword>
<reference evidence="3 4" key="1">
    <citation type="submission" date="2020-08" db="EMBL/GenBank/DDBJ databases">
        <title>The genome sequence of type strain Novosphingobium flavum NBRC 111647.</title>
        <authorList>
            <person name="Liu Y."/>
        </authorList>
    </citation>
    <scope>NUCLEOTIDE SEQUENCE [LARGE SCALE GENOMIC DNA]</scope>
    <source>
        <strain evidence="3 4">NBRC 111647</strain>
    </source>
</reference>
<evidence type="ECO:0000313" key="4">
    <source>
        <dbReference type="Proteomes" id="UP000566813"/>
    </source>
</evidence>
<evidence type="ECO:0000313" key="3">
    <source>
        <dbReference type="EMBL" id="MBC2667512.1"/>
    </source>
</evidence>
<evidence type="ECO:0000256" key="1">
    <source>
        <dbReference type="SAM" id="Coils"/>
    </source>
</evidence>
<gene>
    <name evidence="3" type="ORF">H7F51_18490</name>
</gene>
<accession>A0A7X1KNC8</accession>
<dbReference type="RefSeq" id="WP_185665805.1">
    <property type="nucleotide sequence ID" value="NZ_JACLAW010000023.1"/>
</dbReference>
<dbReference type="AlphaFoldDB" id="A0A7X1KNC8"/>
<evidence type="ECO:0000256" key="2">
    <source>
        <dbReference type="SAM" id="SignalP"/>
    </source>
</evidence>
<name>A0A7X1KNC8_9SPHN</name>
<dbReference type="Gene3D" id="1.25.40.10">
    <property type="entry name" value="Tetratricopeptide repeat domain"/>
    <property type="match status" value="1"/>
</dbReference>